<protein>
    <submittedName>
        <fullName evidence="2">Uncharacterized protein</fullName>
    </submittedName>
</protein>
<dbReference type="AlphaFoldDB" id="A0A0L0CLA3"/>
<keyword evidence="1" id="KW-1133">Transmembrane helix</keyword>
<comment type="caution">
    <text evidence="2">The sequence shown here is derived from an EMBL/GenBank/DDBJ whole genome shotgun (WGS) entry which is preliminary data.</text>
</comment>
<keyword evidence="3" id="KW-1185">Reference proteome</keyword>
<keyword evidence="1" id="KW-0472">Membrane</keyword>
<evidence type="ECO:0000256" key="1">
    <source>
        <dbReference type="SAM" id="Phobius"/>
    </source>
</evidence>
<organism evidence="2 3">
    <name type="scientific">Lucilia cuprina</name>
    <name type="common">Green bottle fly</name>
    <name type="synonym">Australian sheep blowfly</name>
    <dbReference type="NCBI Taxonomy" id="7375"/>
    <lineage>
        <taxon>Eukaryota</taxon>
        <taxon>Metazoa</taxon>
        <taxon>Ecdysozoa</taxon>
        <taxon>Arthropoda</taxon>
        <taxon>Hexapoda</taxon>
        <taxon>Insecta</taxon>
        <taxon>Pterygota</taxon>
        <taxon>Neoptera</taxon>
        <taxon>Endopterygota</taxon>
        <taxon>Diptera</taxon>
        <taxon>Brachycera</taxon>
        <taxon>Muscomorpha</taxon>
        <taxon>Oestroidea</taxon>
        <taxon>Calliphoridae</taxon>
        <taxon>Luciliinae</taxon>
        <taxon>Lucilia</taxon>
    </lineage>
</organism>
<reference evidence="2 3" key="1">
    <citation type="journal article" date="2015" name="Nat. Commun.">
        <title>Lucilia cuprina genome unlocks parasitic fly biology to underpin future interventions.</title>
        <authorList>
            <person name="Anstead C.A."/>
            <person name="Korhonen P.K."/>
            <person name="Young N.D."/>
            <person name="Hall R.S."/>
            <person name="Jex A.R."/>
            <person name="Murali S.C."/>
            <person name="Hughes D.S."/>
            <person name="Lee S.F."/>
            <person name="Perry T."/>
            <person name="Stroehlein A.J."/>
            <person name="Ansell B.R."/>
            <person name="Breugelmans B."/>
            <person name="Hofmann A."/>
            <person name="Qu J."/>
            <person name="Dugan S."/>
            <person name="Lee S.L."/>
            <person name="Chao H."/>
            <person name="Dinh H."/>
            <person name="Han Y."/>
            <person name="Doddapaneni H.V."/>
            <person name="Worley K.C."/>
            <person name="Muzny D.M."/>
            <person name="Ioannidis P."/>
            <person name="Waterhouse R.M."/>
            <person name="Zdobnov E.M."/>
            <person name="James P.J."/>
            <person name="Bagnall N.H."/>
            <person name="Kotze A.C."/>
            <person name="Gibbs R.A."/>
            <person name="Richards S."/>
            <person name="Batterham P."/>
            <person name="Gasser R.B."/>
        </authorList>
    </citation>
    <scope>NUCLEOTIDE SEQUENCE [LARGE SCALE GENOMIC DNA]</scope>
    <source>
        <strain evidence="2 3">LS</strain>
        <tissue evidence="2">Full body</tissue>
    </source>
</reference>
<accession>A0A0L0CLA3</accession>
<sequence length="153" mass="17610">MQTIYLHYFLVFCGNACGFTFSKKAKNFHTKETENIAQHVTSNLFAYQVVLCLIVDNTDLGVSTFILCQENVCTYHRTHVYTLEEIFFACVCLLVFPKELEISMLFIPFIHTAGLFSQQQQVSKRQQQMKIKSLSFNISCCLGIKVFAFTNTF</sequence>
<name>A0A0L0CLA3_LUCCU</name>
<keyword evidence="1" id="KW-0812">Transmembrane</keyword>
<dbReference type="Proteomes" id="UP000037069">
    <property type="component" value="Unassembled WGS sequence"/>
</dbReference>
<proteinExistence type="predicted"/>
<evidence type="ECO:0000313" key="2">
    <source>
        <dbReference type="EMBL" id="KNC33012.1"/>
    </source>
</evidence>
<feature type="transmembrane region" description="Helical" evidence="1">
    <location>
        <begin position="6"/>
        <end position="22"/>
    </location>
</feature>
<feature type="transmembrane region" description="Helical" evidence="1">
    <location>
        <begin position="134"/>
        <end position="150"/>
    </location>
</feature>
<gene>
    <name evidence="2" type="ORF">FF38_05297</name>
</gene>
<evidence type="ECO:0000313" key="3">
    <source>
        <dbReference type="Proteomes" id="UP000037069"/>
    </source>
</evidence>
<dbReference type="EMBL" id="JRES01000245">
    <property type="protein sequence ID" value="KNC33012.1"/>
    <property type="molecule type" value="Genomic_DNA"/>
</dbReference>